<protein>
    <submittedName>
        <fullName evidence="3">Restriction endonuclease</fullName>
    </submittedName>
</protein>
<dbReference type="SUPFAM" id="SSF52980">
    <property type="entry name" value="Restriction endonuclease-like"/>
    <property type="match status" value="1"/>
</dbReference>
<gene>
    <name evidence="3" type="ORF">DXA79_05010</name>
</gene>
<dbReference type="InterPro" id="IPR007560">
    <property type="entry name" value="Restrct_endonuc_IV_Mrr"/>
</dbReference>
<keyword evidence="1" id="KW-0812">Transmembrane</keyword>
<sequence>MGQRKMNRLWPMSDISPQGGKSVVGKSVYPQCGRKNGDEMMEKTFQYLNGLLHDTDGSQWSGLCDGFLRYGVPVILAIVAGCLAVWLVILIRQWILRTKVGRRYGVTVPENIHISRSGDIARPGSLSLAWPEWRTAKKDGTRDRRTNDRRIIRNKSWLLIDGWEMWSKDPESLYGLAVDLRAAHADIMPCAEEERKMRIMQRRLELQQAADGVDDIINRFQDEPTRFEEYCAGLFRAYGYTATVTPPARDGGYDIFLERGGMTWIVECKLYGRGHRVGRPVLQKLYGANNGIGADGMIVVTTSGYSADALTYASDSGIETIDGDRLVDMCRAAWGTRRPQSILPAAMATLTRSELRSGYPADMR</sequence>
<accession>A0A3E5HLA2</accession>
<comment type="caution">
    <text evidence="3">The sequence shown here is derived from an EMBL/GenBank/DDBJ whole genome shotgun (WGS) entry which is preliminary data.</text>
</comment>
<evidence type="ECO:0000256" key="1">
    <source>
        <dbReference type="SAM" id="Phobius"/>
    </source>
</evidence>
<reference evidence="3 4" key="1">
    <citation type="submission" date="2018-08" db="EMBL/GenBank/DDBJ databases">
        <title>A genome reference for cultivated species of the human gut microbiota.</title>
        <authorList>
            <person name="Zou Y."/>
            <person name="Xue W."/>
            <person name="Luo G."/>
        </authorList>
    </citation>
    <scope>NUCLEOTIDE SEQUENCE [LARGE SCALE GENOMIC DNA]</scope>
    <source>
        <strain evidence="3 4">OF05-12</strain>
    </source>
</reference>
<name>A0A3E5HLA2_BIFPS</name>
<evidence type="ECO:0000313" key="3">
    <source>
        <dbReference type="EMBL" id="RGP02603.1"/>
    </source>
</evidence>
<keyword evidence="1" id="KW-1133">Transmembrane helix</keyword>
<dbReference type="PANTHER" id="PTHR30015:SF7">
    <property type="entry name" value="TYPE IV METHYL-DIRECTED RESTRICTION ENZYME ECOKMRR"/>
    <property type="match status" value="1"/>
</dbReference>
<dbReference type="InterPro" id="IPR011335">
    <property type="entry name" value="Restrct_endonuc-II-like"/>
</dbReference>
<dbReference type="Proteomes" id="UP000261031">
    <property type="component" value="Unassembled WGS sequence"/>
</dbReference>
<dbReference type="GO" id="GO:0003677">
    <property type="term" value="F:DNA binding"/>
    <property type="evidence" value="ECO:0007669"/>
    <property type="project" value="InterPro"/>
</dbReference>
<dbReference type="GO" id="GO:0009307">
    <property type="term" value="P:DNA restriction-modification system"/>
    <property type="evidence" value="ECO:0007669"/>
    <property type="project" value="InterPro"/>
</dbReference>
<evidence type="ECO:0000259" key="2">
    <source>
        <dbReference type="Pfam" id="PF04471"/>
    </source>
</evidence>
<dbReference type="GO" id="GO:0015666">
    <property type="term" value="F:restriction endodeoxyribonuclease activity"/>
    <property type="evidence" value="ECO:0007669"/>
    <property type="project" value="TreeGrafter"/>
</dbReference>
<dbReference type="Pfam" id="PF04471">
    <property type="entry name" value="Mrr_cat"/>
    <property type="match status" value="1"/>
</dbReference>
<keyword evidence="3" id="KW-0255">Endonuclease</keyword>
<dbReference type="InterPro" id="IPR052906">
    <property type="entry name" value="Type_IV_Methyl-Rstrct_Enzyme"/>
</dbReference>
<keyword evidence="1" id="KW-0472">Membrane</keyword>
<feature type="transmembrane region" description="Helical" evidence="1">
    <location>
        <begin position="70"/>
        <end position="91"/>
    </location>
</feature>
<proteinExistence type="predicted"/>
<organism evidence="3 4">
    <name type="scientific">Bifidobacterium pseudocatenulatum</name>
    <dbReference type="NCBI Taxonomy" id="28026"/>
    <lineage>
        <taxon>Bacteria</taxon>
        <taxon>Bacillati</taxon>
        <taxon>Actinomycetota</taxon>
        <taxon>Actinomycetes</taxon>
        <taxon>Bifidobacteriales</taxon>
        <taxon>Bifidobacteriaceae</taxon>
        <taxon>Bifidobacterium</taxon>
    </lineage>
</organism>
<dbReference type="AlphaFoldDB" id="A0A3E5HLA2"/>
<keyword evidence="3" id="KW-0378">Hydrolase</keyword>
<evidence type="ECO:0000313" key="4">
    <source>
        <dbReference type="Proteomes" id="UP000261031"/>
    </source>
</evidence>
<dbReference type="Gene3D" id="3.40.1350.10">
    <property type="match status" value="1"/>
</dbReference>
<keyword evidence="3" id="KW-0540">Nuclease</keyword>
<feature type="domain" description="Restriction endonuclease type IV Mrr" evidence="2">
    <location>
        <begin position="223"/>
        <end position="330"/>
    </location>
</feature>
<dbReference type="InterPro" id="IPR011856">
    <property type="entry name" value="tRNA_endonuc-like_dom_sf"/>
</dbReference>
<dbReference type="EMBL" id="QSWD01000003">
    <property type="protein sequence ID" value="RGP02603.1"/>
    <property type="molecule type" value="Genomic_DNA"/>
</dbReference>
<dbReference type="PANTHER" id="PTHR30015">
    <property type="entry name" value="MRR RESTRICTION SYSTEM PROTEIN"/>
    <property type="match status" value="1"/>
</dbReference>